<reference evidence="5" key="1">
    <citation type="submission" date="2016-11" db="EMBL/GenBank/DDBJ databases">
        <authorList>
            <person name="Varghese N."/>
            <person name="Submissions S."/>
        </authorList>
    </citation>
    <scope>NUCLEOTIDE SEQUENCE [LARGE SCALE GENOMIC DNA]</scope>
    <source>
        <strain evidence="5">313</strain>
    </source>
</reference>
<dbReference type="PANTHER" id="PTHR43479:SF7">
    <property type="entry name" value="TETR-FAMILY TRANSCRIPTIONAL REGULATOR"/>
    <property type="match status" value="1"/>
</dbReference>
<dbReference type="InterPro" id="IPR001647">
    <property type="entry name" value="HTH_TetR"/>
</dbReference>
<dbReference type="InterPro" id="IPR009057">
    <property type="entry name" value="Homeodomain-like_sf"/>
</dbReference>
<dbReference type="PANTHER" id="PTHR43479">
    <property type="entry name" value="ACREF/ENVCD OPERON REPRESSOR-RELATED"/>
    <property type="match status" value="1"/>
</dbReference>
<dbReference type="STRING" id="28230.SAMN05878443_0497"/>
<dbReference type="SUPFAM" id="SSF46689">
    <property type="entry name" value="Homeodomain-like"/>
    <property type="match status" value="1"/>
</dbReference>
<sequence>MEITKNALAESLKKQMQTIPLAKITVNDIVNECGLNRRTLYYHFNDIYDLLEWIFKTELTEMLGENKTCSSWQKGFLEIFNYLYENKKVVLNTYNSIDRDILENHLYNESFTIILEVVNELAKDLNVSDKDKRYVANFYKIALVGVIIDWIKNNMVEDIEGIVNNLDKIISGEIYRALLKYEK</sequence>
<keyword evidence="5" id="KW-1185">Reference proteome</keyword>
<name>A0A1N6FAD1_9LACT</name>
<protein>
    <submittedName>
        <fullName evidence="4">Transcriptional regulator, TetR family</fullName>
    </submittedName>
</protein>
<accession>A0A1N6FAD1</accession>
<dbReference type="InterPro" id="IPR039532">
    <property type="entry name" value="TetR_C_Firmicutes"/>
</dbReference>
<evidence type="ECO:0000259" key="3">
    <source>
        <dbReference type="PROSITE" id="PS50977"/>
    </source>
</evidence>
<dbReference type="AlphaFoldDB" id="A0A1N6FAD1"/>
<dbReference type="Pfam" id="PF00440">
    <property type="entry name" value="TetR_N"/>
    <property type="match status" value="1"/>
</dbReference>
<dbReference type="eggNOG" id="COG1309">
    <property type="taxonomic scope" value="Bacteria"/>
</dbReference>
<dbReference type="GO" id="GO:0003677">
    <property type="term" value="F:DNA binding"/>
    <property type="evidence" value="ECO:0007669"/>
    <property type="project" value="UniProtKB-UniRule"/>
</dbReference>
<gene>
    <name evidence="4" type="ORF">SAMN05878443_0497</name>
</gene>
<dbReference type="RefSeq" id="WP_034547122.1">
    <property type="nucleotide sequence ID" value="NZ_FSRN01000001.1"/>
</dbReference>
<evidence type="ECO:0000313" key="5">
    <source>
        <dbReference type="Proteomes" id="UP000184758"/>
    </source>
</evidence>
<feature type="DNA-binding region" description="H-T-H motif" evidence="2">
    <location>
        <begin position="25"/>
        <end position="44"/>
    </location>
</feature>
<feature type="domain" description="HTH tetR-type" evidence="3">
    <location>
        <begin position="2"/>
        <end position="62"/>
    </location>
</feature>
<evidence type="ECO:0000256" key="1">
    <source>
        <dbReference type="ARBA" id="ARBA00023125"/>
    </source>
</evidence>
<dbReference type="EMBL" id="FSRN01000001">
    <property type="protein sequence ID" value="SIN92233.1"/>
    <property type="molecule type" value="Genomic_DNA"/>
</dbReference>
<evidence type="ECO:0000256" key="2">
    <source>
        <dbReference type="PROSITE-ProRule" id="PRU00335"/>
    </source>
</evidence>
<dbReference type="Gene3D" id="1.10.357.10">
    <property type="entry name" value="Tetracycline Repressor, domain 2"/>
    <property type="match status" value="1"/>
</dbReference>
<dbReference type="Proteomes" id="UP000184758">
    <property type="component" value="Unassembled WGS sequence"/>
</dbReference>
<keyword evidence="1 2" id="KW-0238">DNA-binding</keyword>
<evidence type="ECO:0000313" key="4">
    <source>
        <dbReference type="EMBL" id="SIN92233.1"/>
    </source>
</evidence>
<dbReference type="PROSITE" id="PS50977">
    <property type="entry name" value="HTH_TETR_2"/>
    <property type="match status" value="1"/>
</dbReference>
<organism evidence="4 5">
    <name type="scientific">Carnobacterium alterfunditum</name>
    <dbReference type="NCBI Taxonomy" id="28230"/>
    <lineage>
        <taxon>Bacteria</taxon>
        <taxon>Bacillati</taxon>
        <taxon>Bacillota</taxon>
        <taxon>Bacilli</taxon>
        <taxon>Lactobacillales</taxon>
        <taxon>Carnobacteriaceae</taxon>
        <taxon>Carnobacterium</taxon>
    </lineage>
</organism>
<dbReference type="Pfam" id="PF14278">
    <property type="entry name" value="TetR_C_8"/>
    <property type="match status" value="1"/>
</dbReference>
<proteinExistence type="predicted"/>
<dbReference type="InterPro" id="IPR050624">
    <property type="entry name" value="HTH-type_Tx_Regulator"/>
</dbReference>